<dbReference type="InterPro" id="IPR039697">
    <property type="entry name" value="Alcohol_dehydrogenase_Fe"/>
</dbReference>
<proteinExistence type="predicted"/>
<protein>
    <submittedName>
        <fullName evidence="5">Uncharacterized protein</fullName>
    </submittedName>
</protein>
<feature type="domain" description="Alcohol dehydrogenase iron-type/glycerol dehydrogenase GldA" evidence="3">
    <location>
        <begin position="10"/>
        <end position="119"/>
    </location>
</feature>
<dbReference type="PANTHER" id="PTHR11496:SF105">
    <property type="entry name" value="REDUCTASE, PUTATIVE (AFU_ORTHOLOGUE AFUA_6G07090)-RELATED"/>
    <property type="match status" value="1"/>
</dbReference>
<dbReference type="OrthoDB" id="3360544at2759"/>
<dbReference type="GO" id="GO:0046872">
    <property type="term" value="F:metal ion binding"/>
    <property type="evidence" value="ECO:0007669"/>
    <property type="project" value="InterPro"/>
</dbReference>
<sequence>MEAFEYRRNPAHIIFGSGSTAKSGELLKQNGLSKPLILSTPGQIDQAEALQEILTQKVEVAGMFSEATMHTPLYRSPNCLISIGGGSTIGLGKAMSIRNGLFHVVIPTTYAGSEVTPVILPSLVIYDVDLTMTVPVGLTVTSSINAIAHAVEALYAQNGNLITKLFAQEGIKAIASALPELLCEISSISARSSAQCGAWLCGTCLGSVGVSLHHKLCHTLGGSFNLPHSQTHTIVLPHTLAYNAPKVPAALKILADASPESNGDAIQGFNALLAKTEAPRNLKAFGMKESDIDRAADIAVSNAYYSGVQKKKRTKKS</sequence>
<keyword evidence="6" id="KW-1185">Reference proteome</keyword>
<evidence type="ECO:0000313" key="5">
    <source>
        <dbReference type="EMBL" id="EUN20683.1"/>
    </source>
</evidence>
<reference evidence="5 6" key="1">
    <citation type="journal article" date="2013" name="PLoS Genet.">
        <title>Comparative genome structure, secondary metabolite, and effector coding capacity across Cochliobolus pathogens.</title>
        <authorList>
            <person name="Condon B.J."/>
            <person name="Leng Y."/>
            <person name="Wu D."/>
            <person name="Bushley K.E."/>
            <person name="Ohm R.A."/>
            <person name="Otillar R."/>
            <person name="Martin J."/>
            <person name="Schackwitz W."/>
            <person name="Grimwood J."/>
            <person name="MohdZainudin N."/>
            <person name="Xue C."/>
            <person name="Wang R."/>
            <person name="Manning V.A."/>
            <person name="Dhillon B."/>
            <person name="Tu Z.J."/>
            <person name="Steffenson B.J."/>
            <person name="Salamov A."/>
            <person name="Sun H."/>
            <person name="Lowry S."/>
            <person name="LaButti K."/>
            <person name="Han J."/>
            <person name="Copeland A."/>
            <person name="Lindquist E."/>
            <person name="Barry K."/>
            <person name="Schmutz J."/>
            <person name="Baker S.E."/>
            <person name="Ciuffetti L.M."/>
            <person name="Grigoriev I.V."/>
            <person name="Zhong S."/>
            <person name="Turgeon B.G."/>
        </authorList>
    </citation>
    <scope>NUCLEOTIDE SEQUENCE [LARGE SCALE GENOMIC DNA]</scope>
    <source>
        <strain evidence="5 6">FI3</strain>
    </source>
</reference>
<dbReference type="InterPro" id="IPR056798">
    <property type="entry name" value="ADH_Fe_C"/>
</dbReference>
<dbReference type="Gene3D" id="1.20.1090.10">
    <property type="entry name" value="Dehydroquinate synthase-like - alpha domain"/>
    <property type="match status" value="1"/>
</dbReference>
<dbReference type="Pfam" id="PF00465">
    <property type="entry name" value="Fe-ADH"/>
    <property type="match status" value="1"/>
</dbReference>
<dbReference type="GO" id="GO:0005739">
    <property type="term" value="C:mitochondrion"/>
    <property type="evidence" value="ECO:0007669"/>
    <property type="project" value="TreeGrafter"/>
</dbReference>
<evidence type="ECO:0000259" key="4">
    <source>
        <dbReference type="Pfam" id="PF25137"/>
    </source>
</evidence>
<dbReference type="HOGENOM" id="CLU_007207_0_1_1"/>
<dbReference type="GO" id="GO:0004022">
    <property type="term" value="F:alcohol dehydrogenase (NAD+) activity"/>
    <property type="evidence" value="ECO:0007669"/>
    <property type="project" value="TreeGrafter"/>
</dbReference>
<keyword evidence="1" id="KW-0560">Oxidoreductase</keyword>
<dbReference type="Proteomes" id="UP000054337">
    <property type="component" value="Unassembled WGS sequence"/>
</dbReference>
<dbReference type="GO" id="GO:0018506">
    <property type="term" value="F:maleylacetate reductase activity"/>
    <property type="evidence" value="ECO:0007669"/>
    <property type="project" value="InterPro"/>
</dbReference>
<evidence type="ECO:0000259" key="3">
    <source>
        <dbReference type="Pfam" id="PF00465"/>
    </source>
</evidence>
<dbReference type="EMBL" id="KI968910">
    <property type="protein sequence ID" value="EUN20683.1"/>
    <property type="molecule type" value="Genomic_DNA"/>
</dbReference>
<accession>W7DQZ6</accession>
<dbReference type="AlphaFoldDB" id="W7DQZ6"/>
<evidence type="ECO:0000256" key="2">
    <source>
        <dbReference type="ARBA" id="ARBA00023027"/>
    </source>
</evidence>
<dbReference type="Gene3D" id="3.40.50.1970">
    <property type="match status" value="1"/>
</dbReference>
<feature type="domain" description="Fe-containing alcohol dehydrogenase-like C-terminal" evidence="4">
    <location>
        <begin position="139"/>
        <end position="304"/>
    </location>
</feature>
<organism evidence="5 6">
    <name type="scientific">Bipolaris victoriae (strain FI3)</name>
    <name type="common">Victoria blight of oats agent</name>
    <name type="synonym">Cochliobolus victoriae</name>
    <dbReference type="NCBI Taxonomy" id="930091"/>
    <lineage>
        <taxon>Eukaryota</taxon>
        <taxon>Fungi</taxon>
        <taxon>Dikarya</taxon>
        <taxon>Ascomycota</taxon>
        <taxon>Pezizomycotina</taxon>
        <taxon>Dothideomycetes</taxon>
        <taxon>Pleosporomycetidae</taxon>
        <taxon>Pleosporales</taxon>
        <taxon>Pleosporineae</taxon>
        <taxon>Pleosporaceae</taxon>
        <taxon>Bipolaris</taxon>
    </lineage>
</organism>
<evidence type="ECO:0000313" key="6">
    <source>
        <dbReference type="Proteomes" id="UP000054337"/>
    </source>
</evidence>
<dbReference type="RefSeq" id="XP_014550257.1">
    <property type="nucleotide sequence ID" value="XM_014694771.1"/>
</dbReference>
<dbReference type="InterPro" id="IPR001670">
    <property type="entry name" value="ADH_Fe/GldA"/>
</dbReference>
<dbReference type="Pfam" id="PF25137">
    <property type="entry name" value="ADH_Fe_C"/>
    <property type="match status" value="1"/>
</dbReference>
<dbReference type="PANTHER" id="PTHR11496">
    <property type="entry name" value="ALCOHOL DEHYDROGENASE"/>
    <property type="match status" value="1"/>
</dbReference>
<gene>
    <name evidence="5" type="ORF">COCVIDRAFT_43168</name>
</gene>
<keyword evidence="2" id="KW-0520">NAD</keyword>
<dbReference type="SUPFAM" id="SSF56796">
    <property type="entry name" value="Dehydroquinate synthase-like"/>
    <property type="match status" value="1"/>
</dbReference>
<dbReference type="GeneID" id="26257479"/>
<dbReference type="InterPro" id="IPR034786">
    <property type="entry name" value="MAR"/>
</dbReference>
<name>W7DQZ6_BIPV3</name>
<dbReference type="CDD" id="cd08177">
    <property type="entry name" value="MAR"/>
    <property type="match status" value="1"/>
</dbReference>
<evidence type="ECO:0000256" key="1">
    <source>
        <dbReference type="ARBA" id="ARBA00023002"/>
    </source>
</evidence>